<dbReference type="PANTHER" id="PTHR33620:SF1">
    <property type="entry name" value="UREASE ACCESSORY PROTEIN F"/>
    <property type="match status" value="1"/>
</dbReference>
<dbReference type="InterPro" id="IPR002639">
    <property type="entry name" value="UreF"/>
</dbReference>
<dbReference type="GO" id="GO:0016151">
    <property type="term" value="F:nickel cation binding"/>
    <property type="evidence" value="ECO:0007669"/>
    <property type="project" value="UniProtKB-UniRule"/>
</dbReference>
<comment type="function">
    <text evidence="3">Required for maturation of urease via the functional incorporation of the urease nickel metallocenter.</text>
</comment>
<sequence>MPPSPQQLLAVMQLSDSGLPIGRFAHSGGLEAWLHPRGDVCEGDLIRWIETSLRYAAARTDGVAAAHAHRSAECGDVAGMLRVDAELGTCKLSETARRMSTSCGRQLAVLAPQLFDNGPVAEFCASIRAERSSGHLAVVFGAVAAASGLTAEQTVLMEVRSVVSLHLSAAVRLGRLTASRAQVVQRLLEPAVIVAVQDALSRDLDAMSSSSFEIEIAMMAVRRLDGRMFAT</sequence>
<keyword evidence="2 3" id="KW-0143">Chaperone</keyword>
<comment type="similarity">
    <text evidence="3">Belongs to the UreF family.</text>
</comment>
<evidence type="ECO:0000256" key="1">
    <source>
        <dbReference type="ARBA" id="ARBA00022988"/>
    </source>
</evidence>
<dbReference type="KEGG" id="apra:G3A50_21525"/>
<dbReference type="PANTHER" id="PTHR33620">
    <property type="entry name" value="UREASE ACCESSORY PROTEIN F"/>
    <property type="match status" value="1"/>
</dbReference>
<protein>
    <recommendedName>
        <fullName evidence="3">Urease accessory protein UreF</fullName>
    </recommendedName>
</protein>
<keyword evidence="1 3" id="KW-0996">Nickel insertion</keyword>
<dbReference type="AlphaFoldDB" id="A0A6P1YSP8"/>
<geneLocation type="plasmid" evidence="5">
    <name>plgm</name>
</geneLocation>
<evidence type="ECO:0000256" key="2">
    <source>
        <dbReference type="ARBA" id="ARBA00023186"/>
    </source>
</evidence>
<dbReference type="Proteomes" id="UP000464751">
    <property type="component" value="Plasmid pLGM"/>
</dbReference>
<comment type="subunit">
    <text evidence="3">UreD, UreF and UreG form a complex that acts as a GTP-hydrolysis-dependent molecular chaperone, activating the urease apoprotein by helping to assemble the nickel containing metallocenter of UreC. The UreE protein probably delivers the nickel.</text>
</comment>
<reference evidence="4 5" key="1">
    <citation type="submission" date="2020-02" db="EMBL/GenBank/DDBJ databases">
        <authorList>
            <person name="Li G."/>
        </authorList>
    </citation>
    <scope>NUCLEOTIDE SEQUENCE [LARGE SCALE GENOMIC DNA]</scope>
    <source>
        <strain evidence="4 5">DSM 102029</strain>
        <plasmid evidence="5">plgm</plasmid>
    </source>
</reference>
<keyword evidence="3" id="KW-0963">Cytoplasm</keyword>
<evidence type="ECO:0000313" key="4">
    <source>
        <dbReference type="EMBL" id="QIB36419.1"/>
    </source>
</evidence>
<dbReference type="EMBL" id="CP048631">
    <property type="protein sequence ID" value="QIB36419.1"/>
    <property type="molecule type" value="Genomic_DNA"/>
</dbReference>
<proteinExistence type="inferred from homology"/>
<organism evidence="4 5">
    <name type="scientific">Ancylobacter pratisalsi</name>
    <dbReference type="NCBI Taxonomy" id="1745854"/>
    <lineage>
        <taxon>Bacteria</taxon>
        <taxon>Pseudomonadati</taxon>
        <taxon>Pseudomonadota</taxon>
        <taxon>Alphaproteobacteria</taxon>
        <taxon>Hyphomicrobiales</taxon>
        <taxon>Xanthobacteraceae</taxon>
        <taxon>Ancylobacter</taxon>
    </lineage>
</organism>
<dbReference type="PIRSF" id="PIRSF009467">
    <property type="entry name" value="Ureas_acces_UreF"/>
    <property type="match status" value="1"/>
</dbReference>
<dbReference type="HAMAP" id="MF_01385">
    <property type="entry name" value="UreF"/>
    <property type="match status" value="1"/>
</dbReference>
<accession>A0A6P1YSP8</accession>
<evidence type="ECO:0000313" key="5">
    <source>
        <dbReference type="Proteomes" id="UP000464751"/>
    </source>
</evidence>
<dbReference type="GO" id="GO:0005737">
    <property type="term" value="C:cytoplasm"/>
    <property type="evidence" value="ECO:0007669"/>
    <property type="project" value="UniProtKB-SubCell"/>
</dbReference>
<keyword evidence="4" id="KW-0614">Plasmid</keyword>
<dbReference type="Pfam" id="PF01730">
    <property type="entry name" value="UreF"/>
    <property type="match status" value="1"/>
</dbReference>
<dbReference type="InterPro" id="IPR038277">
    <property type="entry name" value="UreF_sf"/>
</dbReference>
<gene>
    <name evidence="3" type="primary">ureF</name>
    <name evidence="4" type="ORF">G3A50_21525</name>
</gene>
<name>A0A6P1YSP8_9HYPH</name>
<dbReference type="Gene3D" id="1.10.4190.10">
    <property type="entry name" value="Urease accessory protein UreF"/>
    <property type="match status" value="1"/>
</dbReference>
<comment type="subcellular location">
    <subcellularLocation>
        <location evidence="3">Cytoplasm</location>
    </subcellularLocation>
</comment>
<keyword evidence="5" id="KW-1185">Reference proteome</keyword>
<evidence type="ECO:0000256" key="3">
    <source>
        <dbReference type="HAMAP-Rule" id="MF_01385"/>
    </source>
</evidence>